<comment type="caution">
    <text evidence="4">The sequence shown here is derived from an EMBL/GenBank/DDBJ whole genome shotgun (WGS) entry which is preliminary data.</text>
</comment>
<proteinExistence type="predicted"/>
<evidence type="ECO:0000259" key="3">
    <source>
        <dbReference type="Pfam" id="PF01775"/>
    </source>
</evidence>
<keyword evidence="5" id="KW-1185">Reference proteome</keyword>
<dbReference type="InterPro" id="IPR023573">
    <property type="entry name" value="Ribosomal_eL20_dom"/>
</dbReference>
<dbReference type="Pfam" id="PF01775">
    <property type="entry name" value="Ribosomal_L18A"/>
    <property type="match status" value="1"/>
</dbReference>
<name>A0A8J4WF15_9TREM</name>
<dbReference type="GO" id="GO:0006412">
    <property type="term" value="P:translation"/>
    <property type="evidence" value="ECO:0007669"/>
    <property type="project" value="InterPro"/>
</dbReference>
<dbReference type="OrthoDB" id="1294322at2759"/>
<dbReference type="Proteomes" id="UP000748531">
    <property type="component" value="Unassembled WGS sequence"/>
</dbReference>
<dbReference type="Gene3D" id="3.10.20.10">
    <property type="match status" value="1"/>
</dbReference>
<dbReference type="GO" id="GO:0005840">
    <property type="term" value="C:ribosome"/>
    <property type="evidence" value="ECO:0007669"/>
    <property type="project" value="InterPro"/>
</dbReference>
<evidence type="ECO:0000313" key="4">
    <source>
        <dbReference type="EMBL" id="KAF5397821.1"/>
    </source>
</evidence>
<feature type="domain" description="Large ribosomal subunit protein eL20" evidence="3">
    <location>
        <begin position="43"/>
        <end position="69"/>
    </location>
</feature>
<gene>
    <name evidence="4" type="ORF">PHET_08339</name>
</gene>
<accession>A0A8J4WF15</accession>
<dbReference type="EMBL" id="LUCH01005737">
    <property type="protein sequence ID" value="KAF5397821.1"/>
    <property type="molecule type" value="Genomic_DNA"/>
</dbReference>
<organism evidence="4 5">
    <name type="scientific">Paragonimus heterotremus</name>
    <dbReference type="NCBI Taxonomy" id="100268"/>
    <lineage>
        <taxon>Eukaryota</taxon>
        <taxon>Metazoa</taxon>
        <taxon>Spiralia</taxon>
        <taxon>Lophotrochozoa</taxon>
        <taxon>Platyhelminthes</taxon>
        <taxon>Trematoda</taxon>
        <taxon>Digenea</taxon>
        <taxon>Plagiorchiida</taxon>
        <taxon>Troglotremata</taxon>
        <taxon>Troglotrematidae</taxon>
        <taxon>Paragonimus</taxon>
    </lineage>
</organism>
<reference evidence="4" key="1">
    <citation type="submission" date="2019-05" db="EMBL/GenBank/DDBJ databases">
        <title>Annotation for the trematode Paragonimus heterotremus.</title>
        <authorList>
            <person name="Choi Y.-J."/>
        </authorList>
    </citation>
    <scope>NUCLEOTIDE SEQUENCE</scope>
    <source>
        <strain evidence="4">LC</strain>
    </source>
</reference>
<dbReference type="InterPro" id="IPR021138">
    <property type="entry name" value="Ribosomal_eL20_eukaryotes"/>
</dbReference>
<protein>
    <recommendedName>
        <fullName evidence="1">Large ribosomal subunit protein eL20</fullName>
    </recommendedName>
    <alternativeName>
        <fullName evidence="2">60S ribosomal protein L18a</fullName>
    </alternativeName>
</protein>
<evidence type="ECO:0000313" key="5">
    <source>
        <dbReference type="Proteomes" id="UP000748531"/>
    </source>
</evidence>
<dbReference type="PANTHER" id="PTHR10052">
    <property type="entry name" value="60S RIBOSOMAL PROTEIN L18A"/>
    <property type="match status" value="1"/>
</dbReference>
<dbReference type="SUPFAM" id="SSF160374">
    <property type="entry name" value="RplX-like"/>
    <property type="match status" value="1"/>
</dbReference>
<evidence type="ECO:0000256" key="2">
    <source>
        <dbReference type="ARBA" id="ARBA00035392"/>
    </source>
</evidence>
<dbReference type="GO" id="GO:0003735">
    <property type="term" value="F:structural constituent of ribosome"/>
    <property type="evidence" value="ECO:0007669"/>
    <property type="project" value="InterPro"/>
</dbReference>
<dbReference type="AlphaFoldDB" id="A0A8J4WF15"/>
<evidence type="ECO:0000256" key="1">
    <source>
        <dbReference type="ARBA" id="ARBA00035220"/>
    </source>
</evidence>
<sequence length="109" mass="12964">MRLTPQRVVSKAFHNDKTVFSGSVHIHPRKPLMVKNYGIWLRYNSRSEEGAVTQMYREMGARHRIPASKCKRPYITQFHDSKLKFPLPHRVNRNLHHPRFTTRRPNTAF</sequence>